<dbReference type="SMART" id="SM00703">
    <property type="entry name" value="NRF"/>
    <property type="match status" value="1"/>
</dbReference>
<feature type="transmembrane region" description="Helical" evidence="2">
    <location>
        <begin position="903"/>
        <end position="924"/>
    </location>
</feature>
<dbReference type="InterPro" id="IPR002656">
    <property type="entry name" value="Acyl_transf_3_dom"/>
</dbReference>
<reference evidence="4 5" key="1">
    <citation type="submission" date="2020-10" db="EMBL/GenBank/DDBJ databases">
        <authorList>
            <person name="Klimov P.B."/>
            <person name="Dyachkov S.M."/>
            <person name="Chetverikov P.E."/>
        </authorList>
    </citation>
    <scope>NUCLEOTIDE SEQUENCE [LARGE SCALE GENOMIC DNA]</scope>
    <source>
        <strain evidence="4">BMOC 18-1129-001#AD2665</strain>
        <tissue evidence="4">Entire mites</tissue>
    </source>
</reference>
<feature type="transmembrane region" description="Helical" evidence="2">
    <location>
        <begin position="936"/>
        <end position="955"/>
    </location>
</feature>
<feature type="transmembrane region" description="Helical" evidence="2">
    <location>
        <begin position="1012"/>
        <end position="1029"/>
    </location>
</feature>
<evidence type="ECO:0000313" key="4">
    <source>
        <dbReference type="EMBL" id="KAG9509518.1"/>
    </source>
</evidence>
<dbReference type="Pfam" id="PF01757">
    <property type="entry name" value="Acyl_transf_3"/>
    <property type="match status" value="1"/>
</dbReference>
<dbReference type="PANTHER" id="PTHR11161:SF0">
    <property type="entry name" value="O-ACYLTRANSFERASE LIKE PROTEIN"/>
    <property type="match status" value="1"/>
</dbReference>
<feature type="region of interest" description="Disordered" evidence="1">
    <location>
        <begin position="129"/>
        <end position="167"/>
    </location>
</feature>
<feature type="region of interest" description="Disordered" evidence="1">
    <location>
        <begin position="1"/>
        <end position="43"/>
    </location>
</feature>
<evidence type="ECO:0000256" key="1">
    <source>
        <dbReference type="SAM" id="MobiDB-lite"/>
    </source>
</evidence>
<dbReference type="Pfam" id="PF20146">
    <property type="entry name" value="NRF"/>
    <property type="match status" value="1"/>
</dbReference>
<dbReference type="InterPro" id="IPR006621">
    <property type="entry name" value="Nose-resist-to-fluoxetine_N"/>
</dbReference>
<proteinExistence type="predicted"/>
<accession>A0ABQ7S843</accession>
<dbReference type="PANTHER" id="PTHR11161">
    <property type="entry name" value="O-ACYLTRANSFERASE"/>
    <property type="match status" value="1"/>
</dbReference>
<keyword evidence="2" id="KW-0812">Transmembrane</keyword>
<protein>
    <submittedName>
        <fullName evidence="4">Nose resistant to fluoxetine protein 6</fullName>
    </submittedName>
</protein>
<feature type="transmembrane region" description="Helical" evidence="2">
    <location>
        <begin position="721"/>
        <end position="742"/>
    </location>
</feature>
<dbReference type="InterPro" id="IPR052728">
    <property type="entry name" value="O2_lipid_transport_reg"/>
</dbReference>
<feature type="region of interest" description="Disordered" evidence="1">
    <location>
        <begin position="587"/>
        <end position="618"/>
    </location>
</feature>
<keyword evidence="5" id="KW-1185">Reference proteome</keyword>
<keyword evidence="2" id="KW-0472">Membrane</keyword>
<evidence type="ECO:0000256" key="2">
    <source>
        <dbReference type="SAM" id="Phobius"/>
    </source>
</evidence>
<dbReference type="Proteomes" id="UP000825002">
    <property type="component" value="Unassembled WGS sequence"/>
</dbReference>
<keyword evidence="2" id="KW-1133">Transmembrane helix</keyword>
<name>A0ABQ7S843_9ACAR</name>
<feature type="non-terminal residue" evidence="4">
    <location>
        <position position="1"/>
    </location>
</feature>
<feature type="compositionally biased region" description="Low complexity" evidence="1">
    <location>
        <begin position="589"/>
        <end position="618"/>
    </location>
</feature>
<feature type="transmembrane region" description="Helical" evidence="2">
    <location>
        <begin position="783"/>
        <end position="804"/>
    </location>
</feature>
<feature type="compositionally biased region" description="Low complexity" evidence="1">
    <location>
        <begin position="21"/>
        <end position="35"/>
    </location>
</feature>
<feature type="transmembrane region" description="Helical" evidence="2">
    <location>
        <begin position="672"/>
        <end position="700"/>
    </location>
</feature>
<organism evidence="4 5">
    <name type="scientific">Fragariocoptes setiger</name>
    <dbReference type="NCBI Taxonomy" id="1670756"/>
    <lineage>
        <taxon>Eukaryota</taxon>
        <taxon>Metazoa</taxon>
        <taxon>Ecdysozoa</taxon>
        <taxon>Arthropoda</taxon>
        <taxon>Chelicerata</taxon>
        <taxon>Arachnida</taxon>
        <taxon>Acari</taxon>
        <taxon>Acariformes</taxon>
        <taxon>Trombidiformes</taxon>
        <taxon>Prostigmata</taxon>
        <taxon>Eupodina</taxon>
        <taxon>Eriophyoidea</taxon>
        <taxon>Phytoptidae</taxon>
        <taxon>Fragariocoptes</taxon>
    </lineage>
</organism>
<feature type="transmembrane region" description="Helical" evidence="2">
    <location>
        <begin position="811"/>
        <end position="830"/>
    </location>
</feature>
<feature type="transmembrane region" description="Helical" evidence="2">
    <location>
        <begin position="380"/>
        <end position="404"/>
    </location>
</feature>
<evidence type="ECO:0000259" key="3">
    <source>
        <dbReference type="SMART" id="SM00703"/>
    </source>
</evidence>
<feature type="domain" description="Nose resistant-to-fluoxetine protein N-terminal" evidence="3">
    <location>
        <begin position="213"/>
        <end position="369"/>
    </location>
</feature>
<feature type="transmembrane region" description="Helical" evidence="2">
    <location>
        <begin position="633"/>
        <end position="652"/>
    </location>
</feature>
<evidence type="ECO:0000313" key="5">
    <source>
        <dbReference type="Proteomes" id="UP000825002"/>
    </source>
</evidence>
<comment type="caution">
    <text evidence="4">The sequence shown here is derived from an EMBL/GenBank/DDBJ whole genome shotgun (WGS) entry which is preliminary data.</text>
</comment>
<feature type="transmembrane region" description="Helical" evidence="2">
    <location>
        <begin position="1041"/>
        <end position="1064"/>
    </location>
</feature>
<gene>
    <name evidence="4" type="primary">nrf-6</name>
    <name evidence="4" type="ORF">GZH46_01959</name>
</gene>
<feature type="transmembrane region" description="Helical" evidence="2">
    <location>
        <begin position="863"/>
        <end position="882"/>
    </location>
</feature>
<sequence length="1096" mass="122262">TVGSQSAIGSGNDERAAVILSHNNSSSSSHNNSNNTSDSLQDEHALLPSSEFIDGDSPMILVDPHEPGEEATATAKQLHHQNNVSTTAETTIDYSRDSPILIIPVPAASMPIAAAAAAAVADATTTVASTTARTNTSNMETNDNDDHDDDEFKLGHDNPSSASDDADFEVPKNVSQFMDYIERLFHDLKHQIMDLFEPHMPQLIRRSSMVSLSGACSYDMLRLVLGLRQFQPWALKMLDAAGKVPEGIFEGSFTALGSYDECLATQFEASQSDDGNQPTQGKYCLVNVSPFLPPKPPVDNVEHIFNEEANKRNYPRANHFARIGAIFYYMRFRIGVCIPSTCSDIDTQSIADTLSDSLRLNITIPHCQVKQETHWSKRQWVAGFFVLVLVMLVTISSVVEWMLLRGRNLKKHTNDSRTGSHRIAMPLTNNIGKNNIALYVKKLAPFEVVADSAPRELMLASNDLKLNDGTCNGHLHPGGHINSAFQSDSVSVDINSTATGAARVETTGAMTTTATNNNNDGHGCVERALSIDNQRDNNSQNTSDRSLHWALLSFSTIYNHSLYFKSFNRTSTSYTTFIDNHNNHTRRLSQASTTSHSSTRQQHQSHGHSFSSSFNSSSNNSNHDEYRTPIIKCLNGVRVISLCWVIIANSYVTLDPRATKHLSKTREATRDFIFQTIVQASLAIETFFFLSGLLMSISFVRRLRSSRFSLISWLEFYVHRYVRVTPAAMFVIGIVMIAISYGDGPLWHEATWRSSHYCAQNWWRHLVHVANFSDTRQMCFIHYWYIAADMQLFLVGPIVLFVFYRWPKAGLTLLVTGSLASMLTIFYVTLVNRLPPTLLFYDSDPDSRRAFANMIMTQPYTHLVPYVIGMLVGCAVANNSGAKAIGKTDKLGWLYHLAGRKTSIVMWLAVTCVGLAEIFLPFRWNNAHLPSGLVGALYAATFRLGWSLVLAWLVLACRHIRNDACTDTHSSYSASSHAMAHNRAHTLCFCQSGGGIINQFLSLDIFTSLSRLSYVAYLIHLPLMSGFIAQTRGLFAFSHGLVMHLALSYLVITFFLSFILVYIVEFPFITLNRQFFEFIRRTLRQPHTTTTTTRTS</sequence>
<dbReference type="EMBL" id="JAIFTH010000437">
    <property type="protein sequence ID" value="KAG9509518.1"/>
    <property type="molecule type" value="Genomic_DNA"/>
</dbReference>